<accession>A0A6N7VQ92</accession>
<dbReference type="OrthoDB" id="9813438at2"/>
<dbReference type="SUPFAM" id="SSF55874">
    <property type="entry name" value="ATPase domain of HSP90 chaperone/DNA topoisomerase II/histidine kinase"/>
    <property type="match status" value="1"/>
</dbReference>
<protein>
    <submittedName>
        <fullName evidence="1">ATP-binding protein</fullName>
    </submittedName>
</protein>
<dbReference type="AlphaFoldDB" id="A0A6N7VQ92"/>
<dbReference type="Proteomes" id="UP000441455">
    <property type="component" value="Unassembled WGS sequence"/>
</dbReference>
<proteinExistence type="predicted"/>
<keyword evidence="1" id="KW-0067">ATP-binding</keyword>
<dbReference type="Gene3D" id="3.30.565.10">
    <property type="entry name" value="Histidine kinase-like ATPase, C-terminal domain"/>
    <property type="match status" value="1"/>
</dbReference>
<evidence type="ECO:0000313" key="1">
    <source>
        <dbReference type="EMBL" id="MSS83140.1"/>
    </source>
</evidence>
<sequence length="492" mass="56803">MMRQKIVVPEAPILVESTRSIGYSFEAALADIIDNSISAGAGKIRVDFQALPDPYVCIADDGCGMSLSELEKAMRYGSQSSTEKRSKKDLGRFGLGMKMASLSQCRRVTVISKKNGEIHAAAWDLDYIVSTQNWSLQVYSEDEVKRYPGVEYLQFVDSGTVVVWQNFDRLKQESDNFSKAFNDRLVLTKKHVSLVFHRFLNGDVGVKNYIKIYFNGDEVHGIDPFLTDNPATQPLSEQQIRIGDEFITVKPYVLPLLSKLTTKEKKARGENSELRLKQGFYIYRNKRLIVWGTWFRLIKQNELGKLAMVRVDIPNTLDSIWEIDIRKSKANLPYMIKKNLANIVLKSVEKSEKVYRYRGRKVREDNIIHTWDVIQNRGKYEYKINRNMPILKNLENSMDEDQINLLESYLSLIEETFPYGDVYCRVAQNEMDLEKKGNSEKEEVYQLADNTVQQLLQIHGNVDQFIESMKIMEPFSNYPDVIARIKEVYANE</sequence>
<dbReference type="RefSeq" id="WP_154488766.1">
    <property type="nucleotide sequence ID" value="NZ_VULN01000025.1"/>
</dbReference>
<gene>
    <name evidence="1" type="ORF">FX155_11145</name>
</gene>
<comment type="caution">
    <text evidence="1">The sequence shown here is derived from an EMBL/GenBank/DDBJ whole genome shotgun (WGS) entry which is preliminary data.</text>
</comment>
<dbReference type="Pfam" id="PF13589">
    <property type="entry name" value="HATPase_c_3"/>
    <property type="match status" value="1"/>
</dbReference>
<dbReference type="InterPro" id="IPR036890">
    <property type="entry name" value="HATPase_C_sf"/>
</dbReference>
<name>A0A6N7VQ92_ACIFE</name>
<reference evidence="1 2" key="1">
    <citation type="submission" date="2019-08" db="EMBL/GenBank/DDBJ databases">
        <title>In-depth cultivation of the pig gut microbiome towards novel bacterial diversity and tailored functional studies.</title>
        <authorList>
            <person name="Wylensek D."/>
            <person name="Hitch T.C.A."/>
            <person name="Clavel T."/>
        </authorList>
    </citation>
    <scope>NUCLEOTIDE SEQUENCE [LARGE SCALE GENOMIC DNA]</scope>
    <source>
        <strain evidence="1 2">WCA-389-WT-5B</strain>
    </source>
</reference>
<evidence type="ECO:0000313" key="2">
    <source>
        <dbReference type="Proteomes" id="UP000441455"/>
    </source>
</evidence>
<dbReference type="GO" id="GO:0005524">
    <property type="term" value="F:ATP binding"/>
    <property type="evidence" value="ECO:0007669"/>
    <property type="project" value="UniProtKB-KW"/>
</dbReference>
<keyword evidence="1" id="KW-0547">Nucleotide-binding</keyword>
<organism evidence="1 2">
    <name type="scientific">Acidaminococcus fermentans</name>
    <dbReference type="NCBI Taxonomy" id="905"/>
    <lineage>
        <taxon>Bacteria</taxon>
        <taxon>Bacillati</taxon>
        <taxon>Bacillota</taxon>
        <taxon>Negativicutes</taxon>
        <taxon>Acidaminococcales</taxon>
        <taxon>Acidaminococcaceae</taxon>
        <taxon>Acidaminococcus</taxon>
    </lineage>
</organism>
<dbReference type="EMBL" id="VULN01000025">
    <property type="protein sequence ID" value="MSS83140.1"/>
    <property type="molecule type" value="Genomic_DNA"/>
</dbReference>